<proteinExistence type="predicted"/>
<protein>
    <submittedName>
        <fullName evidence="1">Uncharacterized protein</fullName>
    </submittedName>
</protein>
<comment type="caution">
    <text evidence="1">The sequence shown here is derived from an EMBL/GenBank/DDBJ whole genome shotgun (WGS) entry which is preliminary data.</text>
</comment>
<evidence type="ECO:0000313" key="1">
    <source>
        <dbReference type="EMBL" id="KAL0571608.1"/>
    </source>
</evidence>
<reference evidence="1 2" key="1">
    <citation type="submission" date="2024-02" db="EMBL/GenBank/DDBJ databases">
        <title>A draft genome for the cacao thread blight pathogen Marasmius crinis-equi.</title>
        <authorList>
            <person name="Cohen S.P."/>
            <person name="Baruah I.K."/>
            <person name="Amoako-Attah I."/>
            <person name="Bukari Y."/>
            <person name="Meinhardt L.W."/>
            <person name="Bailey B.A."/>
        </authorList>
    </citation>
    <scope>NUCLEOTIDE SEQUENCE [LARGE SCALE GENOMIC DNA]</scope>
    <source>
        <strain evidence="1 2">GH-76</strain>
    </source>
</reference>
<feature type="non-terminal residue" evidence="1">
    <location>
        <position position="1"/>
    </location>
</feature>
<organism evidence="1 2">
    <name type="scientific">Marasmius crinis-equi</name>
    <dbReference type="NCBI Taxonomy" id="585013"/>
    <lineage>
        <taxon>Eukaryota</taxon>
        <taxon>Fungi</taxon>
        <taxon>Dikarya</taxon>
        <taxon>Basidiomycota</taxon>
        <taxon>Agaricomycotina</taxon>
        <taxon>Agaricomycetes</taxon>
        <taxon>Agaricomycetidae</taxon>
        <taxon>Agaricales</taxon>
        <taxon>Marasmiineae</taxon>
        <taxon>Marasmiaceae</taxon>
        <taxon>Marasmius</taxon>
    </lineage>
</organism>
<accession>A0ABR3F8M7</accession>
<name>A0ABR3F8M7_9AGAR</name>
<dbReference type="Proteomes" id="UP001465976">
    <property type="component" value="Unassembled WGS sequence"/>
</dbReference>
<keyword evidence="2" id="KW-1185">Reference proteome</keyword>
<sequence>DMDSAPESERGRGLHCAAGDLIGQEAEFQRLKQGLLEVFAHLSNERNAAMARVRLLEARVKETEAACKIMQLCQADHVKKMNDRYQRLTDLEFRVHQMAHSIDGAHLALLTEIYNEMDRFD</sequence>
<dbReference type="EMBL" id="JBAHYK010000741">
    <property type="protein sequence ID" value="KAL0571608.1"/>
    <property type="molecule type" value="Genomic_DNA"/>
</dbReference>
<evidence type="ECO:0000313" key="2">
    <source>
        <dbReference type="Proteomes" id="UP001465976"/>
    </source>
</evidence>
<gene>
    <name evidence="1" type="ORF">V5O48_010342</name>
</gene>